<reference evidence="3" key="1">
    <citation type="journal article" date="2019" name="Int. J. Syst. Evol. Microbiol.">
        <title>The Global Catalogue of Microorganisms (GCM) 10K type strain sequencing project: providing services to taxonomists for standard genome sequencing and annotation.</title>
        <authorList>
            <consortium name="The Broad Institute Genomics Platform"/>
            <consortium name="The Broad Institute Genome Sequencing Center for Infectious Disease"/>
            <person name="Wu L."/>
            <person name="Ma J."/>
        </authorList>
    </citation>
    <scope>NUCLEOTIDE SEQUENCE [LARGE SCALE GENOMIC DNA]</scope>
    <source>
        <strain evidence="3">JCM 9371</strain>
    </source>
</reference>
<feature type="compositionally biased region" description="Polar residues" evidence="1">
    <location>
        <begin position="92"/>
        <end position="102"/>
    </location>
</feature>
<evidence type="ECO:0000313" key="2">
    <source>
        <dbReference type="EMBL" id="MFD0686040.1"/>
    </source>
</evidence>
<evidence type="ECO:0000313" key="3">
    <source>
        <dbReference type="Proteomes" id="UP001597063"/>
    </source>
</evidence>
<name>A0ABW2XNL2_9ACTN</name>
<accession>A0ABW2XNL2</accession>
<feature type="region of interest" description="Disordered" evidence="1">
    <location>
        <begin position="40"/>
        <end position="102"/>
    </location>
</feature>
<organism evidence="2 3">
    <name type="scientific">Actinomadura fibrosa</name>
    <dbReference type="NCBI Taxonomy" id="111802"/>
    <lineage>
        <taxon>Bacteria</taxon>
        <taxon>Bacillati</taxon>
        <taxon>Actinomycetota</taxon>
        <taxon>Actinomycetes</taxon>
        <taxon>Streptosporangiales</taxon>
        <taxon>Thermomonosporaceae</taxon>
        <taxon>Actinomadura</taxon>
    </lineage>
</organism>
<dbReference type="EMBL" id="JBHTGP010000007">
    <property type="protein sequence ID" value="MFD0686040.1"/>
    <property type="molecule type" value="Genomic_DNA"/>
</dbReference>
<gene>
    <name evidence="2" type="ORF">ACFQZM_16175</name>
</gene>
<comment type="caution">
    <text evidence="2">The sequence shown here is derived from an EMBL/GenBank/DDBJ whole genome shotgun (WGS) entry which is preliminary data.</text>
</comment>
<protein>
    <submittedName>
        <fullName evidence="2">Uncharacterized protein</fullName>
    </submittedName>
</protein>
<keyword evidence="3" id="KW-1185">Reference proteome</keyword>
<dbReference type="RefSeq" id="WP_131755627.1">
    <property type="nucleotide sequence ID" value="NZ_CAACUY010000007.1"/>
</dbReference>
<evidence type="ECO:0000256" key="1">
    <source>
        <dbReference type="SAM" id="MobiDB-lite"/>
    </source>
</evidence>
<dbReference type="Proteomes" id="UP001597063">
    <property type="component" value="Unassembled WGS sequence"/>
</dbReference>
<proteinExistence type="predicted"/>
<sequence>MAVLAFTSNPTAGILQAYVGHPELNGDRLDYHGRIEMLDVTTPPQSGDGGTFLSQPRGSGPKPSNPRFGRGAEPDIPIVPKTRPAAPPTEAEGSTSNIQNDE</sequence>